<reference evidence="2" key="1">
    <citation type="journal article" date="2019" name="Int. J. Syst. Evol. Microbiol.">
        <title>The Global Catalogue of Microorganisms (GCM) 10K type strain sequencing project: providing services to taxonomists for standard genome sequencing and annotation.</title>
        <authorList>
            <consortium name="The Broad Institute Genomics Platform"/>
            <consortium name="The Broad Institute Genome Sequencing Center for Infectious Disease"/>
            <person name="Wu L."/>
            <person name="Ma J."/>
        </authorList>
    </citation>
    <scope>NUCLEOTIDE SEQUENCE [LARGE SCALE GENOMIC DNA]</scope>
    <source>
        <strain evidence="2">CGMCC 4.7645</strain>
    </source>
</reference>
<dbReference type="RefSeq" id="WP_378272024.1">
    <property type="nucleotide sequence ID" value="NZ_JBHUKR010000044.1"/>
</dbReference>
<keyword evidence="2" id="KW-1185">Reference proteome</keyword>
<organism evidence="1 2">
    <name type="scientific">Amycolatopsis pigmentata</name>
    <dbReference type="NCBI Taxonomy" id="450801"/>
    <lineage>
        <taxon>Bacteria</taxon>
        <taxon>Bacillati</taxon>
        <taxon>Actinomycetota</taxon>
        <taxon>Actinomycetes</taxon>
        <taxon>Pseudonocardiales</taxon>
        <taxon>Pseudonocardiaceae</taxon>
        <taxon>Amycolatopsis</taxon>
    </lineage>
</organism>
<evidence type="ECO:0000313" key="1">
    <source>
        <dbReference type="EMBL" id="MFD2422765.1"/>
    </source>
</evidence>
<name>A0ABW5G7C9_9PSEU</name>
<evidence type="ECO:0000313" key="2">
    <source>
        <dbReference type="Proteomes" id="UP001597417"/>
    </source>
</evidence>
<feature type="non-terminal residue" evidence="1">
    <location>
        <position position="153"/>
    </location>
</feature>
<proteinExistence type="predicted"/>
<gene>
    <name evidence="1" type="ORF">ACFSXZ_41235</name>
</gene>
<comment type="caution">
    <text evidence="1">The sequence shown here is derived from an EMBL/GenBank/DDBJ whole genome shotgun (WGS) entry which is preliminary data.</text>
</comment>
<dbReference type="EMBL" id="JBHUKR010000044">
    <property type="protein sequence ID" value="MFD2422765.1"/>
    <property type="molecule type" value="Genomic_DNA"/>
</dbReference>
<sequence>MGKTVAGYAAFGAGLMGGLDLTIQGFQNLSGGRDGMDWDSVKNSVIGGAIGGAAAGVAHGAAVGVAKMFGAEARGKFPPYVVSLVADVGYMGGQFAGAVVGNVLANLATHSPGASWAGILAAASKFHGGRGGGGAVVDEHVSEKLKLDIPSPG</sequence>
<accession>A0ABW5G7C9</accession>
<protein>
    <submittedName>
        <fullName evidence="1">Uncharacterized protein</fullName>
    </submittedName>
</protein>
<dbReference type="Proteomes" id="UP001597417">
    <property type="component" value="Unassembled WGS sequence"/>
</dbReference>